<dbReference type="PATRIC" id="fig|665004.4.peg.2206"/>
<keyword evidence="2" id="KW-1185">Reference proteome</keyword>
<comment type="caution">
    <text evidence="1">The sequence shown here is derived from an EMBL/GenBank/DDBJ whole genome shotgun (WGS) entry which is preliminary data.</text>
</comment>
<protein>
    <submittedName>
        <fullName evidence="1">Uncharacterized protein</fullName>
    </submittedName>
</protein>
<sequence length="112" mass="11647">MDAQDVEGEETLGYVGAGTGLVWRVGGQTVTAIDGNATSAPWVGGVPSFDNSVVLLPGEEPTRGIEQFDIPEPGGHLAYLNPDGSMVRWEAPPRTPVAGWTTSPLSSVSSHS</sequence>
<proteinExistence type="predicted"/>
<accession>A0A147KI76</accession>
<dbReference type="EMBL" id="LGEM01000050">
    <property type="protein sequence ID" value="KUP96981.1"/>
    <property type="molecule type" value="Genomic_DNA"/>
</dbReference>
<organism evidence="1 2">
    <name type="scientific">Thermobifida cellulosilytica TB100</name>
    <dbReference type="NCBI Taxonomy" id="665004"/>
    <lineage>
        <taxon>Bacteria</taxon>
        <taxon>Bacillati</taxon>
        <taxon>Actinomycetota</taxon>
        <taxon>Actinomycetes</taxon>
        <taxon>Streptosporangiales</taxon>
        <taxon>Nocardiopsidaceae</taxon>
        <taxon>Thermobifida</taxon>
    </lineage>
</organism>
<dbReference type="Proteomes" id="UP000074382">
    <property type="component" value="Unassembled WGS sequence"/>
</dbReference>
<dbReference type="AlphaFoldDB" id="A0A147KI76"/>
<reference evidence="2" key="1">
    <citation type="journal article" date="2017" name="Acta Aliment.">
        <title>Plant polysaccharide degrading enzyme system of Thermpbifida cellulosilytica TB100 revealed by de novo genome project data.</title>
        <authorList>
            <person name="Toth A."/>
            <person name="Baka E."/>
            <person name="Luzics S."/>
            <person name="Bata-Vidacs I."/>
            <person name="Nagy I."/>
            <person name="Balint B."/>
            <person name="Herceg R."/>
            <person name="Olasz F."/>
            <person name="Wilk T."/>
            <person name="Nagy T."/>
            <person name="Kriszt B."/>
            <person name="Nagy I."/>
            <person name="Kukolya J."/>
        </authorList>
    </citation>
    <scope>NUCLEOTIDE SEQUENCE [LARGE SCALE GENOMIC DNA]</scope>
    <source>
        <strain evidence="2">TB100</strain>
    </source>
</reference>
<evidence type="ECO:0000313" key="2">
    <source>
        <dbReference type="Proteomes" id="UP000074382"/>
    </source>
</evidence>
<name>A0A147KI76_THECS</name>
<gene>
    <name evidence="1" type="ORF">AC529_09300</name>
</gene>
<evidence type="ECO:0000313" key="1">
    <source>
        <dbReference type="EMBL" id="KUP96981.1"/>
    </source>
</evidence>